<evidence type="ECO:0000313" key="3">
    <source>
        <dbReference type="Proteomes" id="UP000059188"/>
    </source>
</evidence>
<proteinExistence type="predicted"/>
<keyword evidence="3" id="KW-1185">Reference proteome</keyword>
<feature type="region of interest" description="Disordered" evidence="1">
    <location>
        <begin position="36"/>
        <end position="106"/>
    </location>
</feature>
<evidence type="ECO:0000256" key="1">
    <source>
        <dbReference type="SAM" id="MobiDB-lite"/>
    </source>
</evidence>
<sequence length="106" mass="11969">MYNYRYSTHAITLKCADKLPKRLKSHIKLETIILKRLRHLRPPKEPTQPSSEPKTELESEPELESKPEPEPEPEPELEPIIASDTESKALSGKHGGQTSGAISWKS</sequence>
<accession>A0A0B7FN62</accession>
<name>A0A0B7FN62_THACB</name>
<dbReference type="Proteomes" id="UP000059188">
    <property type="component" value="Unassembled WGS sequence"/>
</dbReference>
<protein>
    <submittedName>
        <fullName evidence="2">Uncharacterized protein</fullName>
    </submittedName>
</protein>
<gene>
    <name evidence="2" type="ORF">RSOLAG1IB_03120</name>
</gene>
<dbReference type="EMBL" id="LN679102">
    <property type="protein sequence ID" value="CEL58374.1"/>
    <property type="molecule type" value="Genomic_DNA"/>
</dbReference>
<feature type="compositionally biased region" description="Basic and acidic residues" evidence="1">
    <location>
        <begin position="53"/>
        <end position="69"/>
    </location>
</feature>
<evidence type="ECO:0000313" key="2">
    <source>
        <dbReference type="EMBL" id="CEL58374.1"/>
    </source>
</evidence>
<organism evidence="2 3">
    <name type="scientific">Thanatephorus cucumeris (strain AG1-IB / isolate 7/3/14)</name>
    <name type="common">Lettuce bottom rot fungus</name>
    <name type="synonym">Rhizoctonia solani</name>
    <dbReference type="NCBI Taxonomy" id="1108050"/>
    <lineage>
        <taxon>Eukaryota</taxon>
        <taxon>Fungi</taxon>
        <taxon>Dikarya</taxon>
        <taxon>Basidiomycota</taxon>
        <taxon>Agaricomycotina</taxon>
        <taxon>Agaricomycetes</taxon>
        <taxon>Cantharellales</taxon>
        <taxon>Ceratobasidiaceae</taxon>
        <taxon>Rhizoctonia</taxon>
        <taxon>Rhizoctonia solani AG-1</taxon>
    </lineage>
</organism>
<reference evidence="2 3" key="1">
    <citation type="submission" date="2014-11" db="EMBL/GenBank/DDBJ databases">
        <authorList>
            <person name="Wibberg Daniel"/>
        </authorList>
    </citation>
    <scope>NUCLEOTIDE SEQUENCE [LARGE SCALE GENOMIC DNA]</scope>
    <source>
        <strain evidence="2">Rhizoctonia solani AG1-IB 7/3/14</strain>
    </source>
</reference>
<dbReference type="AlphaFoldDB" id="A0A0B7FN62"/>